<keyword evidence="2" id="KW-1185">Reference proteome</keyword>
<reference evidence="2" key="1">
    <citation type="journal article" date="2008" name="Nat. Genet.">
        <title>The Pristionchus pacificus genome provides a unique perspective on nematode lifestyle and parasitism.</title>
        <authorList>
            <person name="Dieterich C."/>
            <person name="Clifton S.W."/>
            <person name="Schuster L.N."/>
            <person name="Chinwalla A."/>
            <person name="Delehaunty K."/>
            <person name="Dinkelacker I."/>
            <person name="Fulton L."/>
            <person name="Fulton R."/>
            <person name="Godfrey J."/>
            <person name="Minx P."/>
            <person name="Mitreva M."/>
            <person name="Roeseler W."/>
            <person name="Tian H."/>
            <person name="Witte H."/>
            <person name="Yang S.P."/>
            <person name="Wilson R.K."/>
            <person name="Sommer R.J."/>
        </authorList>
    </citation>
    <scope>NUCLEOTIDE SEQUENCE [LARGE SCALE GENOMIC DNA]</scope>
    <source>
        <strain evidence="2">PS312</strain>
    </source>
</reference>
<reference evidence="1" key="2">
    <citation type="submission" date="2022-06" db="UniProtKB">
        <authorList>
            <consortium name="EnsemblMetazoa"/>
        </authorList>
    </citation>
    <scope>IDENTIFICATION</scope>
    <source>
        <strain evidence="1">PS312</strain>
    </source>
</reference>
<evidence type="ECO:0000313" key="2">
    <source>
        <dbReference type="Proteomes" id="UP000005239"/>
    </source>
</evidence>
<accession>A0A2A6C978</accession>
<evidence type="ECO:0000313" key="1">
    <source>
        <dbReference type="EnsemblMetazoa" id="PPA46445.1"/>
    </source>
</evidence>
<proteinExistence type="predicted"/>
<accession>A0A8R1Z9F4</accession>
<dbReference type="AlphaFoldDB" id="A0A2A6C978"/>
<protein>
    <submittedName>
        <fullName evidence="1">Uncharacterized protein</fullName>
    </submittedName>
</protein>
<gene>
    <name evidence="1" type="primary">WBGene00284814</name>
</gene>
<dbReference type="EnsemblMetazoa" id="PPA46445.1">
    <property type="protein sequence ID" value="PPA46445.1"/>
    <property type="gene ID" value="WBGene00284814"/>
</dbReference>
<name>A0A2A6C978_PRIPA</name>
<sequence length="64" mass="7319">MDLLDSGLTVACFRQACRLFSELEMLRMANSLARAASKFNLKAVHFSPRFQLSEQESKAVKRRL</sequence>
<organism evidence="1 2">
    <name type="scientific">Pristionchus pacificus</name>
    <name type="common">Parasitic nematode worm</name>
    <dbReference type="NCBI Taxonomy" id="54126"/>
    <lineage>
        <taxon>Eukaryota</taxon>
        <taxon>Metazoa</taxon>
        <taxon>Ecdysozoa</taxon>
        <taxon>Nematoda</taxon>
        <taxon>Chromadorea</taxon>
        <taxon>Rhabditida</taxon>
        <taxon>Rhabditina</taxon>
        <taxon>Diplogasteromorpha</taxon>
        <taxon>Diplogasteroidea</taxon>
        <taxon>Neodiplogasteridae</taxon>
        <taxon>Pristionchus</taxon>
    </lineage>
</organism>
<dbReference type="Proteomes" id="UP000005239">
    <property type="component" value="Unassembled WGS sequence"/>
</dbReference>